<organism evidence="1 2">
    <name type="scientific">Acinetobacter pollinis</name>
    <dbReference type="NCBI Taxonomy" id="2605270"/>
    <lineage>
        <taxon>Bacteria</taxon>
        <taxon>Pseudomonadati</taxon>
        <taxon>Pseudomonadota</taxon>
        <taxon>Gammaproteobacteria</taxon>
        <taxon>Moraxellales</taxon>
        <taxon>Moraxellaceae</taxon>
        <taxon>Acinetobacter</taxon>
    </lineage>
</organism>
<gene>
    <name evidence="1" type="ORF">I2F25_02590</name>
</gene>
<protein>
    <submittedName>
        <fullName evidence="1">Helix-turn-helix domain-containing protein</fullName>
    </submittedName>
</protein>
<proteinExistence type="predicted"/>
<dbReference type="EMBL" id="VTDN01000002">
    <property type="protein sequence ID" value="MEB5475954.1"/>
    <property type="molecule type" value="Genomic_DNA"/>
</dbReference>
<dbReference type="InterPro" id="IPR010982">
    <property type="entry name" value="Lambda_DNA-bd_dom_sf"/>
</dbReference>
<dbReference type="Gene3D" id="1.10.260.40">
    <property type="entry name" value="lambda repressor-like DNA-binding domains"/>
    <property type="match status" value="1"/>
</dbReference>
<dbReference type="Proteomes" id="UP001339883">
    <property type="component" value="Unassembled WGS sequence"/>
</dbReference>
<sequence>MHFTNIENLKNYLANMTPNDRKVFAEKCGTTVGNLNQVIYVNKKCGAGLAIEIEKASKGKISCSELCPGVDFGYLRSQPLIA</sequence>
<keyword evidence="2" id="KW-1185">Reference proteome</keyword>
<reference evidence="1 2" key="1">
    <citation type="submission" date="2019-08" db="EMBL/GenBank/DDBJ databases">
        <title>Five species of Acinetobacter isolated from floral nectar and animal pollinators.</title>
        <authorList>
            <person name="Hendry T.A."/>
        </authorList>
    </citation>
    <scope>NUCLEOTIDE SEQUENCE [LARGE SCALE GENOMIC DNA]</scope>
    <source>
        <strain evidence="1 2">MD18.27</strain>
    </source>
</reference>
<accession>A0ABU6DS52</accession>
<comment type="caution">
    <text evidence="1">The sequence shown here is derived from an EMBL/GenBank/DDBJ whole genome shotgun (WGS) entry which is preliminary data.</text>
</comment>
<dbReference type="RefSeq" id="WP_196337979.1">
    <property type="nucleotide sequence ID" value="NZ_VTDN01000002.1"/>
</dbReference>
<name>A0ABU6DS52_9GAMM</name>
<evidence type="ECO:0000313" key="1">
    <source>
        <dbReference type="EMBL" id="MEB5475954.1"/>
    </source>
</evidence>
<evidence type="ECO:0000313" key="2">
    <source>
        <dbReference type="Proteomes" id="UP001339883"/>
    </source>
</evidence>